<dbReference type="EMBL" id="VDUW01000013">
    <property type="protein sequence ID" value="TXL61036.1"/>
    <property type="molecule type" value="Genomic_DNA"/>
</dbReference>
<dbReference type="RefSeq" id="WP_147670358.1">
    <property type="nucleotide sequence ID" value="NZ_VDUW01000013.1"/>
</dbReference>
<organism evidence="1 2">
    <name type="scientific">Cerasibacillus terrae</name>
    <dbReference type="NCBI Taxonomy" id="2498845"/>
    <lineage>
        <taxon>Bacteria</taxon>
        <taxon>Bacillati</taxon>
        <taxon>Bacillota</taxon>
        <taxon>Bacilli</taxon>
        <taxon>Bacillales</taxon>
        <taxon>Bacillaceae</taxon>
        <taxon>Cerasibacillus</taxon>
    </lineage>
</organism>
<dbReference type="Pfam" id="PF05991">
    <property type="entry name" value="NYN_YacP"/>
    <property type="match status" value="1"/>
</dbReference>
<dbReference type="CDD" id="cd10912">
    <property type="entry name" value="PIN_YacP-like"/>
    <property type="match status" value="1"/>
</dbReference>
<evidence type="ECO:0000313" key="1">
    <source>
        <dbReference type="EMBL" id="TXL61036.1"/>
    </source>
</evidence>
<dbReference type="PANTHER" id="PTHR34547">
    <property type="entry name" value="YACP-LIKE NYN DOMAIN PROTEIN"/>
    <property type="match status" value="1"/>
</dbReference>
<sequence length="169" mass="20042">MIYLVVDGYNIIGAWEELKKLKEKDMAQARDRLIDIMAEYQAYFGYQVIIVFDAYYIKGKESKYRKYKLDVVFTKEKETADECIERLVKELQNVRDKVYVATSDYDEQRTIFGSGALRKSARELLIEIESMDQEIHDHLQVQKQMKPTSTIPLEPEVQAIFEKWRRDVK</sequence>
<protein>
    <submittedName>
        <fullName evidence="1">NYN domain-containing protein</fullName>
    </submittedName>
</protein>
<dbReference type="InterPro" id="IPR010298">
    <property type="entry name" value="YacP-like"/>
</dbReference>
<reference evidence="1 2" key="1">
    <citation type="submission" date="2019-06" db="EMBL/GenBank/DDBJ databases">
        <title>Cerasibacillus sp. nov., isolated from maize field.</title>
        <authorList>
            <person name="Lin S.-Y."/>
            <person name="Tsai C.-F."/>
            <person name="Young C.-C."/>
        </authorList>
    </citation>
    <scope>NUCLEOTIDE SEQUENCE [LARGE SCALE GENOMIC DNA]</scope>
    <source>
        <strain evidence="1 2">CC-CFT480</strain>
    </source>
</reference>
<name>A0A5C8NIY0_9BACI</name>
<comment type="caution">
    <text evidence="1">The sequence shown here is derived from an EMBL/GenBank/DDBJ whole genome shotgun (WGS) entry which is preliminary data.</text>
</comment>
<keyword evidence="2" id="KW-1185">Reference proteome</keyword>
<gene>
    <name evidence="1" type="ORF">FHP05_13895</name>
</gene>
<proteinExistence type="predicted"/>
<evidence type="ECO:0000313" key="2">
    <source>
        <dbReference type="Proteomes" id="UP000321574"/>
    </source>
</evidence>
<dbReference type="PANTHER" id="PTHR34547:SF1">
    <property type="entry name" value="YACP-LIKE NYN DOMAIN PROTEIN"/>
    <property type="match status" value="1"/>
</dbReference>
<accession>A0A5C8NIY0</accession>
<dbReference type="OrthoDB" id="9792160at2"/>
<dbReference type="AlphaFoldDB" id="A0A5C8NIY0"/>
<dbReference type="Proteomes" id="UP000321574">
    <property type="component" value="Unassembled WGS sequence"/>
</dbReference>